<feature type="coiled-coil region" evidence="1">
    <location>
        <begin position="84"/>
        <end position="111"/>
    </location>
</feature>
<reference evidence="4" key="1">
    <citation type="journal article" date="2020" name="Stud. Mycol.">
        <title>101 Dothideomycetes genomes: a test case for predicting lifestyles and emergence of pathogens.</title>
        <authorList>
            <person name="Haridas S."/>
            <person name="Albert R."/>
            <person name="Binder M."/>
            <person name="Bloem J."/>
            <person name="Labutti K."/>
            <person name="Salamov A."/>
            <person name="Andreopoulos B."/>
            <person name="Baker S."/>
            <person name="Barry K."/>
            <person name="Bills G."/>
            <person name="Bluhm B."/>
            <person name="Cannon C."/>
            <person name="Castanera R."/>
            <person name="Culley D."/>
            <person name="Daum C."/>
            <person name="Ezra D."/>
            <person name="Gonzalez J."/>
            <person name="Henrissat B."/>
            <person name="Kuo A."/>
            <person name="Liang C."/>
            <person name="Lipzen A."/>
            <person name="Lutzoni F."/>
            <person name="Magnuson J."/>
            <person name="Mondo S."/>
            <person name="Nolan M."/>
            <person name="Ohm R."/>
            <person name="Pangilinan J."/>
            <person name="Park H.-J."/>
            <person name="Ramirez L."/>
            <person name="Alfaro M."/>
            <person name="Sun H."/>
            <person name="Tritt A."/>
            <person name="Yoshinaga Y."/>
            <person name="Zwiers L.-H."/>
            <person name="Turgeon B."/>
            <person name="Goodwin S."/>
            <person name="Spatafora J."/>
            <person name="Crous P."/>
            <person name="Grigoriev I."/>
        </authorList>
    </citation>
    <scope>NUCLEOTIDE SEQUENCE</scope>
    <source>
        <strain evidence="4">CBS 121167</strain>
    </source>
</reference>
<evidence type="ECO:0000256" key="1">
    <source>
        <dbReference type="SAM" id="Coils"/>
    </source>
</evidence>
<protein>
    <recommendedName>
        <fullName evidence="3">DUF4048 domain-containing protein</fullName>
    </recommendedName>
</protein>
<evidence type="ECO:0000313" key="4">
    <source>
        <dbReference type="EMBL" id="KAF2140122.1"/>
    </source>
</evidence>
<dbReference type="InterPro" id="IPR025122">
    <property type="entry name" value="DUF4048"/>
</dbReference>
<feature type="compositionally biased region" description="Polar residues" evidence="2">
    <location>
        <begin position="369"/>
        <end position="382"/>
    </location>
</feature>
<feature type="compositionally biased region" description="Polar residues" evidence="2">
    <location>
        <begin position="194"/>
        <end position="218"/>
    </location>
</feature>
<dbReference type="RefSeq" id="XP_033395835.1">
    <property type="nucleotide sequence ID" value="XM_033542233.1"/>
</dbReference>
<evidence type="ECO:0000256" key="2">
    <source>
        <dbReference type="SAM" id="MobiDB-lite"/>
    </source>
</evidence>
<feature type="region of interest" description="Disordered" evidence="2">
    <location>
        <begin position="256"/>
        <end position="423"/>
    </location>
</feature>
<feature type="compositionally biased region" description="Low complexity" evidence="2">
    <location>
        <begin position="383"/>
        <end position="400"/>
    </location>
</feature>
<evidence type="ECO:0000259" key="3">
    <source>
        <dbReference type="Pfam" id="PF13257"/>
    </source>
</evidence>
<dbReference type="AlphaFoldDB" id="A0A6A6B7I2"/>
<name>A0A6A6B7I2_9PEZI</name>
<dbReference type="Proteomes" id="UP000799438">
    <property type="component" value="Unassembled WGS sequence"/>
</dbReference>
<sequence>MSSTSPSNTPSMPAHARSMSHADVASRQNKRLSLNFPIQPAAGSIPSTPRSRPASWIGSPAHIPDNASSVASPVSNDGNFLTALAAQERRVLELKEELSKAEERLKELKRQWVGHDTSQKRKDLHGFTPLPPLTTSFSNLGVNDDAADGETNWMHKEMERRKAILHGQRQSSRKVFSGSRHTRALSLLSPAKDLSNSNTDDAQGLTRSSTIPDTPSDATEQEMRDALLRTGKQMATDFKDGLWTFIEDLRQATVGDEGVNGAHGRTGSGQQLQPSGANIGSSSSTSLGRSKSLGHARRPRTTQPSGDGSALIDIEASFWRDNGVEEPTPPQPAVVKSKHAKTPRNRSSQSLEDNWDDWDNTPTEAYKSGHSSANNSISLSEGRTSPPCSERSSPRTSTSSAGIAPLDFSSMQKKSKRVSTGSMVSWPALKTLSPSSLGRAASSLMSEWEKSITSPTEGWCAEAEAMEDYIAYKPVKDSKAE</sequence>
<accession>A0A6A6B7I2</accession>
<keyword evidence="1" id="KW-0175">Coiled coil</keyword>
<keyword evidence="5" id="KW-1185">Reference proteome</keyword>
<evidence type="ECO:0000313" key="5">
    <source>
        <dbReference type="Proteomes" id="UP000799438"/>
    </source>
</evidence>
<organism evidence="4 5">
    <name type="scientific">Aplosporella prunicola CBS 121167</name>
    <dbReference type="NCBI Taxonomy" id="1176127"/>
    <lineage>
        <taxon>Eukaryota</taxon>
        <taxon>Fungi</taxon>
        <taxon>Dikarya</taxon>
        <taxon>Ascomycota</taxon>
        <taxon>Pezizomycotina</taxon>
        <taxon>Dothideomycetes</taxon>
        <taxon>Dothideomycetes incertae sedis</taxon>
        <taxon>Botryosphaeriales</taxon>
        <taxon>Aplosporellaceae</taxon>
        <taxon>Aplosporella</taxon>
    </lineage>
</organism>
<feature type="region of interest" description="Disordered" evidence="2">
    <location>
        <begin position="188"/>
        <end position="222"/>
    </location>
</feature>
<feature type="compositionally biased region" description="Low complexity" evidence="2">
    <location>
        <begin position="1"/>
        <end position="13"/>
    </location>
</feature>
<feature type="compositionally biased region" description="Low complexity" evidence="2">
    <location>
        <begin position="275"/>
        <end position="291"/>
    </location>
</feature>
<gene>
    <name evidence="4" type="ORF">K452DRAFT_299521</name>
</gene>
<dbReference type="Pfam" id="PF13257">
    <property type="entry name" value="DUF4048"/>
    <property type="match status" value="1"/>
</dbReference>
<proteinExistence type="predicted"/>
<feature type="region of interest" description="Disordered" evidence="2">
    <location>
        <begin position="1"/>
        <end position="61"/>
    </location>
</feature>
<dbReference type="OrthoDB" id="4097086at2759"/>
<dbReference type="EMBL" id="ML995490">
    <property type="protein sequence ID" value="KAF2140122.1"/>
    <property type="molecule type" value="Genomic_DNA"/>
</dbReference>
<dbReference type="GeneID" id="54299730"/>
<feature type="domain" description="DUF4048" evidence="3">
    <location>
        <begin position="222"/>
        <end position="369"/>
    </location>
</feature>